<sequence>MQRNNNNDASAFGQQTGSTAGGHHGMDTHATNFSDSGKNHRQIPPDRMQGDEQIHFGNNDEYGAGFNSGTGQGPTGTFAPQGGHIGTHKDSSMQGGMRGDDQTRFANNPNDNYNDGSSGHRQGSTGPFASHDGQHGMNTASSREGGYFGDDATGRDNNNLNLSGSRAGGLGQPTHGHAGAGDKIMGNLEKAAGRVSGNANLVERGELRKTGGSNADDTAM</sequence>
<feature type="compositionally biased region" description="Polar residues" evidence="1">
    <location>
        <begin position="1"/>
        <end position="18"/>
    </location>
</feature>
<reference evidence="2" key="1">
    <citation type="submission" date="2014-01" db="EMBL/GenBank/DDBJ databases">
        <title>The genome of the white-rot fungus Pycnoporus cinnabarinus: a basidiomycete model with a versatile arsenal for lignocellulosic biomass breakdown.</title>
        <authorList>
            <person name="Levasseur A."/>
            <person name="Lomascolo A."/>
            <person name="Ruiz-Duenas F.J."/>
            <person name="Uzan E."/>
            <person name="Piumi F."/>
            <person name="Kues U."/>
            <person name="Ram A.F.J."/>
            <person name="Murat C."/>
            <person name="Haon M."/>
            <person name="Benoit I."/>
            <person name="Arfi Y."/>
            <person name="Chevret D."/>
            <person name="Drula E."/>
            <person name="Kwon M.J."/>
            <person name="Gouret P."/>
            <person name="Lesage-Meessen L."/>
            <person name="Lombard V."/>
            <person name="Mariette J."/>
            <person name="Noirot C."/>
            <person name="Park J."/>
            <person name="Patyshakuliyeva A."/>
            <person name="Wieneger R.A.B."/>
            <person name="Wosten H.A.B."/>
            <person name="Martin F."/>
            <person name="Coutinho P.M."/>
            <person name="de Vries R."/>
            <person name="Martinez A.T."/>
            <person name="Klopp C."/>
            <person name="Pontarotti P."/>
            <person name="Henrissat B."/>
            <person name="Record E."/>
        </authorList>
    </citation>
    <scope>NUCLEOTIDE SEQUENCE [LARGE SCALE GENOMIC DNA]</scope>
    <source>
        <strain evidence="2">BRFM137</strain>
    </source>
</reference>
<name>A0A060SH86_PYCCI</name>
<feature type="compositionally biased region" description="Polar residues" evidence="1">
    <location>
        <begin position="104"/>
        <end position="127"/>
    </location>
</feature>
<feature type="compositionally biased region" description="Polar residues" evidence="1">
    <location>
        <begin position="211"/>
        <end position="220"/>
    </location>
</feature>
<comment type="caution">
    <text evidence="2">The sequence shown here is derived from an EMBL/GenBank/DDBJ whole genome shotgun (WGS) entry which is preliminary data.</text>
</comment>
<dbReference type="HOGENOM" id="CLU_1256611_0_0_1"/>
<evidence type="ECO:0000313" key="2">
    <source>
        <dbReference type="EMBL" id="CDO71609.1"/>
    </source>
</evidence>
<dbReference type="Proteomes" id="UP000029665">
    <property type="component" value="Unassembled WGS sequence"/>
</dbReference>
<feature type="region of interest" description="Disordered" evidence="1">
    <location>
        <begin position="196"/>
        <end position="220"/>
    </location>
</feature>
<evidence type="ECO:0000313" key="3">
    <source>
        <dbReference type="Proteomes" id="UP000029665"/>
    </source>
</evidence>
<organism evidence="2 3">
    <name type="scientific">Pycnoporus cinnabarinus</name>
    <name type="common">Cinnabar-red polypore</name>
    <name type="synonym">Trametes cinnabarina</name>
    <dbReference type="NCBI Taxonomy" id="5643"/>
    <lineage>
        <taxon>Eukaryota</taxon>
        <taxon>Fungi</taxon>
        <taxon>Dikarya</taxon>
        <taxon>Basidiomycota</taxon>
        <taxon>Agaricomycotina</taxon>
        <taxon>Agaricomycetes</taxon>
        <taxon>Polyporales</taxon>
        <taxon>Polyporaceae</taxon>
        <taxon>Trametes</taxon>
    </lineage>
</organism>
<gene>
    <name evidence="2" type="ORF">BN946_scf184911.g79</name>
</gene>
<proteinExistence type="predicted"/>
<protein>
    <submittedName>
        <fullName evidence="2">Uncharacterized protein</fullName>
    </submittedName>
</protein>
<evidence type="ECO:0000256" key="1">
    <source>
        <dbReference type="SAM" id="MobiDB-lite"/>
    </source>
</evidence>
<keyword evidence="3" id="KW-1185">Reference proteome</keyword>
<accession>A0A060SH86</accession>
<dbReference type="AlphaFoldDB" id="A0A060SH86"/>
<dbReference type="OrthoDB" id="3170343at2759"/>
<feature type="compositionally biased region" description="Polar residues" evidence="1">
    <location>
        <begin position="155"/>
        <end position="164"/>
    </location>
</feature>
<dbReference type="EMBL" id="CCBP010000103">
    <property type="protein sequence ID" value="CDO71609.1"/>
    <property type="molecule type" value="Genomic_DNA"/>
</dbReference>
<feature type="region of interest" description="Disordered" evidence="1">
    <location>
        <begin position="1"/>
        <end position="183"/>
    </location>
</feature>